<comment type="caution">
    <text evidence="1">The sequence shown here is derived from an EMBL/GenBank/DDBJ whole genome shotgun (WGS) entry which is preliminary data.</text>
</comment>
<evidence type="ECO:0000313" key="1">
    <source>
        <dbReference type="EMBL" id="KAJ4478711.1"/>
    </source>
</evidence>
<organism evidence="1 2">
    <name type="scientific">Lentinula lateritia</name>
    <dbReference type="NCBI Taxonomy" id="40482"/>
    <lineage>
        <taxon>Eukaryota</taxon>
        <taxon>Fungi</taxon>
        <taxon>Dikarya</taxon>
        <taxon>Basidiomycota</taxon>
        <taxon>Agaricomycotina</taxon>
        <taxon>Agaricomycetes</taxon>
        <taxon>Agaricomycetidae</taxon>
        <taxon>Agaricales</taxon>
        <taxon>Marasmiineae</taxon>
        <taxon>Omphalotaceae</taxon>
        <taxon>Lentinula</taxon>
    </lineage>
</organism>
<gene>
    <name evidence="1" type="ORF">C8J55DRAFT_489527</name>
</gene>
<dbReference type="AlphaFoldDB" id="A0A9W9DPC8"/>
<name>A0A9W9DPC8_9AGAR</name>
<protein>
    <submittedName>
        <fullName evidence="1">Uncharacterized protein</fullName>
    </submittedName>
</protein>
<sequence length="170" mass="18806">MSGLYMDRLLDHHIEEDLKLFIESIPAVQVAHPKSIFSTSDSSNTSSSTSQLNEDDILDAQIPDPIQLPEQICAEAASIPSTSSYLSHMSNEQLDSLLSQLRILSTESLSVFESGDKDTRFLALTLYGIMMVITVLRSFPGDQEYRREELSSSQVGAVITPVTRSKPKNI</sequence>
<dbReference type="EMBL" id="JANVFS010000017">
    <property type="protein sequence ID" value="KAJ4478711.1"/>
    <property type="molecule type" value="Genomic_DNA"/>
</dbReference>
<dbReference type="Proteomes" id="UP001150238">
    <property type="component" value="Unassembled WGS sequence"/>
</dbReference>
<evidence type="ECO:0000313" key="2">
    <source>
        <dbReference type="Proteomes" id="UP001150238"/>
    </source>
</evidence>
<reference evidence="1" key="2">
    <citation type="journal article" date="2023" name="Proc. Natl. Acad. Sci. U.S.A.">
        <title>A global phylogenomic analysis of the shiitake genus Lentinula.</title>
        <authorList>
            <person name="Sierra-Patev S."/>
            <person name="Min B."/>
            <person name="Naranjo-Ortiz M."/>
            <person name="Looney B."/>
            <person name="Konkel Z."/>
            <person name="Slot J.C."/>
            <person name="Sakamoto Y."/>
            <person name="Steenwyk J.L."/>
            <person name="Rokas A."/>
            <person name="Carro J."/>
            <person name="Camarero S."/>
            <person name="Ferreira P."/>
            <person name="Molpeceres G."/>
            <person name="Ruiz-Duenas F.J."/>
            <person name="Serrano A."/>
            <person name="Henrissat B."/>
            <person name="Drula E."/>
            <person name="Hughes K.W."/>
            <person name="Mata J.L."/>
            <person name="Ishikawa N.K."/>
            <person name="Vargas-Isla R."/>
            <person name="Ushijima S."/>
            <person name="Smith C.A."/>
            <person name="Donoghue J."/>
            <person name="Ahrendt S."/>
            <person name="Andreopoulos W."/>
            <person name="He G."/>
            <person name="LaButti K."/>
            <person name="Lipzen A."/>
            <person name="Ng V."/>
            <person name="Riley R."/>
            <person name="Sandor L."/>
            <person name="Barry K."/>
            <person name="Martinez A.T."/>
            <person name="Xiao Y."/>
            <person name="Gibbons J.G."/>
            <person name="Terashima K."/>
            <person name="Grigoriev I.V."/>
            <person name="Hibbett D."/>
        </authorList>
    </citation>
    <scope>NUCLEOTIDE SEQUENCE</scope>
    <source>
        <strain evidence="1">Sp2 HRB7682 ss15</strain>
    </source>
</reference>
<reference evidence="1" key="1">
    <citation type="submission" date="2022-08" db="EMBL/GenBank/DDBJ databases">
        <authorList>
            <consortium name="DOE Joint Genome Institute"/>
            <person name="Min B."/>
            <person name="Riley R."/>
            <person name="Sierra-Patev S."/>
            <person name="Naranjo-Ortiz M."/>
            <person name="Looney B."/>
            <person name="Konkel Z."/>
            <person name="Slot J.C."/>
            <person name="Sakamoto Y."/>
            <person name="Steenwyk J.L."/>
            <person name="Rokas A."/>
            <person name="Carro J."/>
            <person name="Camarero S."/>
            <person name="Ferreira P."/>
            <person name="Molpeceres G."/>
            <person name="Ruiz-Duenas F.J."/>
            <person name="Serrano A."/>
            <person name="Henrissat B."/>
            <person name="Drula E."/>
            <person name="Hughes K.W."/>
            <person name="Mata J.L."/>
            <person name="Ishikawa N.K."/>
            <person name="Vargas-Isla R."/>
            <person name="Ushijima S."/>
            <person name="Smith C.A."/>
            <person name="Ahrendt S."/>
            <person name="Andreopoulos W."/>
            <person name="He G."/>
            <person name="Labutti K."/>
            <person name="Lipzen A."/>
            <person name="Ng V."/>
            <person name="Sandor L."/>
            <person name="Barry K."/>
            <person name="Martinez A.T."/>
            <person name="Xiao Y."/>
            <person name="Gibbons J.G."/>
            <person name="Terashima K."/>
            <person name="Hibbett D.S."/>
            <person name="Grigoriev I.V."/>
        </authorList>
    </citation>
    <scope>NUCLEOTIDE SEQUENCE</scope>
    <source>
        <strain evidence="1">Sp2 HRB7682 ss15</strain>
    </source>
</reference>
<proteinExistence type="predicted"/>
<accession>A0A9W9DPC8</accession>